<gene>
    <name evidence="1" type="ORF">SAMN05444583_12236</name>
</gene>
<protein>
    <submittedName>
        <fullName evidence="1">Uncharacterized protein</fullName>
    </submittedName>
</protein>
<proteinExistence type="predicted"/>
<accession>A0A1H7VK71</accession>
<dbReference type="AlphaFoldDB" id="A0A1H7VK71"/>
<organism evidence="1 2">
    <name type="scientific">Rhodococcus maanshanensis</name>
    <dbReference type="NCBI Taxonomy" id="183556"/>
    <lineage>
        <taxon>Bacteria</taxon>
        <taxon>Bacillati</taxon>
        <taxon>Actinomycetota</taxon>
        <taxon>Actinomycetes</taxon>
        <taxon>Mycobacteriales</taxon>
        <taxon>Nocardiaceae</taxon>
        <taxon>Rhodococcus</taxon>
    </lineage>
</organism>
<reference evidence="2" key="1">
    <citation type="submission" date="2016-10" db="EMBL/GenBank/DDBJ databases">
        <authorList>
            <person name="Varghese N."/>
            <person name="Submissions S."/>
        </authorList>
    </citation>
    <scope>NUCLEOTIDE SEQUENCE [LARGE SCALE GENOMIC DNA]</scope>
    <source>
        <strain evidence="2">DSM 44675</strain>
    </source>
</reference>
<dbReference type="EMBL" id="FOAW01000022">
    <property type="protein sequence ID" value="SEM09275.1"/>
    <property type="molecule type" value="Genomic_DNA"/>
</dbReference>
<dbReference type="Proteomes" id="UP000198677">
    <property type="component" value="Unassembled WGS sequence"/>
</dbReference>
<evidence type="ECO:0000313" key="2">
    <source>
        <dbReference type="Proteomes" id="UP000198677"/>
    </source>
</evidence>
<evidence type="ECO:0000313" key="1">
    <source>
        <dbReference type="EMBL" id="SEM09275.1"/>
    </source>
</evidence>
<sequence length="61" mass="6543">MQPRPGTVPDDFEPVAAITCDPTADRTVNADLTASFAEYRWEGGFSEAIAKMNAPSEGSRP</sequence>
<keyword evidence="2" id="KW-1185">Reference proteome</keyword>
<name>A0A1H7VK71_9NOCA</name>